<keyword evidence="2" id="KW-1185">Reference proteome</keyword>
<reference evidence="1" key="1">
    <citation type="submission" date="2023-04" db="EMBL/GenBank/DDBJ databases">
        <title>Draft Genome sequencing of Naganishia species isolated from polar environments using Oxford Nanopore Technology.</title>
        <authorList>
            <person name="Leo P."/>
            <person name="Venkateswaran K."/>
        </authorList>
    </citation>
    <scope>NUCLEOTIDE SEQUENCE</scope>
    <source>
        <strain evidence="1">MNA-CCFEE 5261</strain>
    </source>
</reference>
<evidence type="ECO:0000313" key="2">
    <source>
        <dbReference type="Proteomes" id="UP001241377"/>
    </source>
</evidence>
<dbReference type="Proteomes" id="UP001241377">
    <property type="component" value="Unassembled WGS sequence"/>
</dbReference>
<accession>A0ACC2WAJ3</accession>
<sequence length="194" mass="20887">MSEPTVPPAAPAQQTRKPRKRRRGPRKAQAKKRGDSSSSDSEDSSDDDAQANGNKVAPIKAAGAVKRARSDSSSSSSPAKPSVRHRRADSRSPSPPSTTIPPFVVPGKGKGKADAVAVGMDVDTLPTAEEETQVNGTRGSDSKPTTVEEKEREVQEKREKFRKVWLGKVVQAFGSELDQLRKVRICLAVISHHS</sequence>
<comment type="caution">
    <text evidence="1">The sequence shown here is derived from an EMBL/GenBank/DDBJ whole genome shotgun (WGS) entry which is preliminary data.</text>
</comment>
<gene>
    <name evidence="1" type="ORF">QFC19_002492</name>
</gene>
<name>A0ACC2WAJ3_9TREE</name>
<evidence type="ECO:0000313" key="1">
    <source>
        <dbReference type="EMBL" id="KAJ9108244.1"/>
    </source>
</evidence>
<dbReference type="EMBL" id="JASBWR010000021">
    <property type="protein sequence ID" value="KAJ9108244.1"/>
    <property type="molecule type" value="Genomic_DNA"/>
</dbReference>
<organism evidence="1 2">
    <name type="scientific">Naganishia cerealis</name>
    <dbReference type="NCBI Taxonomy" id="610337"/>
    <lineage>
        <taxon>Eukaryota</taxon>
        <taxon>Fungi</taxon>
        <taxon>Dikarya</taxon>
        <taxon>Basidiomycota</taxon>
        <taxon>Agaricomycotina</taxon>
        <taxon>Tremellomycetes</taxon>
        <taxon>Filobasidiales</taxon>
        <taxon>Filobasidiaceae</taxon>
        <taxon>Naganishia</taxon>
    </lineage>
</organism>
<proteinExistence type="predicted"/>
<protein>
    <submittedName>
        <fullName evidence="1">Uncharacterized protein</fullName>
    </submittedName>
</protein>